<dbReference type="InterPro" id="IPR043136">
    <property type="entry name" value="B30.2/SPRY_sf"/>
</dbReference>
<feature type="region of interest" description="Disordered" evidence="1">
    <location>
        <begin position="13"/>
        <end position="37"/>
    </location>
</feature>
<dbReference type="Proteomes" id="UP000717328">
    <property type="component" value="Unassembled WGS sequence"/>
</dbReference>
<evidence type="ECO:0000256" key="1">
    <source>
        <dbReference type="SAM" id="MobiDB-lite"/>
    </source>
</evidence>
<dbReference type="Pfam" id="PF00622">
    <property type="entry name" value="SPRY"/>
    <property type="match status" value="1"/>
</dbReference>
<reference evidence="3" key="2">
    <citation type="submission" date="2021-10" db="EMBL/GenBank/DDBJ databases">
        <title>Phylogenomics reveals ancestral predisposition of the termite-cultivated fungus Termitomyces towards a domesticated lifestyle.</title>
        <authorList>
            <person name="Auxier B."/>
            <person name="Grum-Grzhimaylo A."/>
            <person name="Cardenas M.E."/>
            <person name="Lodge J.D."/>
            <person name="Laessoe T."/>
            <person name="Pedersen O."/>
            <person name="Smith M.E."/>
            <person name="Kuyper T.W."/>
            <person name="Franco-Molano E.A."/>
            <person name="Baroni T.J."/>
            <person name="Aanen D.K."/>
        </authorList>
    </citation>
    <scope>NUCLEOTIDE SEQUENCE</scope>
    <source>
        <strain evidence="3">D49</strain>
    </source>
</reference>
<dbReference type="PANTHER" id="PTHR12864">
    <property type="entry name" value="RAN BINDING PROTEIN 9-RELATED"/>
    <property type="match status" value="1"/>
</dbReference>
<sequence>MPSFFKALKAKLTEHDHHHDQSHHDPEAPPKWAPAPEVSHQYGLRNEASNDDYEAAEDFCNRYPLEPPRLLPSEVVDHINAVGNKAWRLEHPRTSRFVGSVHNPGESKSDDAVVRVKTSSKCQDTCLLSDLPILAGLYDVKGKQGVYYEVEILEMNVDAGGFVAVGTACRPYPDWRLPGWNRLSGGLHLDDMRKFFEDPDGGRDYLPESQALTVRNGDIIGCGYELSTGTLFFTFNGMRLPPAFNGVYLPRGAHDVYAAVGVSGATEFKVNFGGDHFRWKEGNEWAWRVEGHVGKLGGSGAGDEDDLPTYSEASSSGQRW</sequence>
<accession>A0A9P7K877</accession>
<gene>
    <name evidence="3" type="ORF">H0H81_005858</name>
</gene>
<dbReference type="InterPro" id="IPR003877">
    <property type="entry name" value="SPRY_dom"/>
</dbReference>
<organism evidence="3 4">
    <name type="scientific">Sphagnurus paluster</name>
    <dbReference type="NCBI Taxonomy" id="117069"/>
    <lineage>
        <taxon>Eukaryota</taxon>
        <taxon>Fungi</taxon>
        <taxon>Dikarya</taxon>
        <taxon>Basidiomycota</taxon>
        <taxon>Agaricomycotina</taxon>
        <taxon>Agaricomycetes</taxon>
        <taxon>Agaricomycetidae</taxon>
        <taxon>Agaricales</taxon>
        <taxon>Tricholomatineae</taxon>
        <taxon>Lyophyllaceae</taxon>
        <taxon>Sphagnurus</taxon>
    </lineage>
</organism>
<dbReference type="SUPFAM" id="SSF49899">
    <property type="entry name" value="Concanavalin A-like lectins/glucanases"/>
    <property type="match status" value="1"/>
</dbReference>
<dbReference type="AlphaFoldDB" id="A0A9P7K877"/>
<feature type="domain" description="B30.2/SPRY" evidence="2">
    <location>
        <begin position="75"/>
        <end position="277"/>
    </location>
</feature>
<keyword evidence="4" id="KW-1185">Reference proteome</keyword>
<evidence type="ECO:0000313" key="3">
    <source>
        <dbReference type="EMBL" id="KAG5639675.1"/>
    </source>
</evidence>
<proteinExistence type="predicted"/>
<dbReference type="OrthoDB" id="258495at2759"/>
<evidence type="ECO:0000259" key="2">
    <source>
        <dbReference type="PROSITE" id="PS50188"/>
    </source>
</evidence>
<dbReference type="InterPro" id="IPR050618">
    <property type="entry name" value="Ubq-SigPath_Reg"/>
</dbReference>
<dbReference type="EMBL" id="JABCKI010005715">
    <property type="protein sequence ID" value="KAG5639675.1"/>
    <property type="molecule type" value="Genomic_DNA"/>
</dbReference>
<dbReference type="Gene3D" id="2.60.120.920">
    <property type="match status" value="1"/>
</dbReference>
<feature type="region of interest" description="Disordered" evidence="1">
    <location>
        <begin position="296"/>
        <end position="320"/>
    </location>
</feature>
<protein>
    <recommendedName>
        <fullName evidence="2">B30.2/SPRY domain-containing protein</fullName>
    </recommendedName>
</protein>
<name>A0A9P7K877_9AGAR</name>
<feature type="compositionally biased region" description="Polar residues" evidence="1">
    <location>
        <begin position="311"/>
        <end position="320"/>
    </location>
</feature>
<dbReference type="PROSITE" id="PS50188">
    <property type="entry name" value="B302_SPRY"/>
    <property type="match status" value="1"/>
</dbReference>
<dbReference type="InterPro" id="IPR013320">
    <property type="entry name" value="ConA-like_dom_sf"/>
</dbReference>
<comment type="caution">
    <text evidence="3">The sequence shown here is derived from an EMBL/GenBank/DDBJ whole genome shotgun (WGS) entry which is preliminary data.</text>
</comment>
<dbReference type="SMART" id="SM00449">
    <property type="entry name" value="SPRY"/>
    <property type="match status" value="1"/>
</dbReference>
<feature type="compositionally biased region" description="Basic and acidic residues" evidence="1">
    <location>
        <begin position="13"/>
        <end position="28"/>
    </location>
</feature>
<reference evidence="3" key="1">
    <citation type="submission" date="2021-02" db="EMBL/GenBank/DDBJ databases">
        <authorList>
            <person name="Nieuwenhuis M."/>
            <person name="Van De Peppel L.J.J."/>
        </authorList>
    </citation>
    <scope>NUCLEOTIDE SEQUENCE</scope>
    <source>
        <strain evidence="3">D49</strain>
    </source>
</reference>
<dbReference type="InterPro" id="IPR001870">
    <property type="entry name" value="B30.2/SPRY"/>
</dbReference>
<evidence type="ECO:0000313" key="4">
    <source>
        <dbReference type="Proteomes" id="UP000717328"/>
    </source>
</evidence>